<evidence type="ECO:0000256" key="4">
    <source>
        <dbReference type="ARBA" id="ARBA00022968"/>
    </source>
</evidence>
<keyword evidence="6" id="KW-1133">Transmembrane helix</keyword>
<reference evidence="7 8" key="1">
    <citation type="submission" date="2019-06" db="EMBL/GenBank/DDBJ databases">
        <authorList>
            <person name="Li M."/>
        </authorList>
    </citation>
    <scope>NUCLEOTIDE SEQUENCE [LARGE SCALE GENOMIC DNA]</scope>
    <source>
        <strain evidence="7 8">BGMRC6574</strain>
    </source>
</reference>
<comment type="caution">
    <text evidence="7">The sequence shown here is derived from an EMBL/GenBank/DDBJ whole genome shotgun (WGS) entry which is preliminary data.</text>
</comment>
<keyword evidence="6" id="KW-0472">Membrane</keyword>
<proteinExistence type="inferred from homology"/>
<evidence type="ECO:0000256" key="1">
    <source>
        <dbReference type="ARBA" id="ARBA00004382"/>
    </source>
</evidence>
<gene>
    <name evidence="7" type="ORF">FJU11_14215</name>
</gene>
<evidence type="ECO:0000256" key="5">
    <source>
        <dbReference type="ARBA" id="ARBA00023008"/>
    </source>
</evidence>
<protein>
    <recommendedName>
        <fullName evidence="3">Cytochrome c oxidase assembly protein CtaG</fullName>
    </recommendedName>
</protein>
<dbReference type="Proteomes" id="UP000320314">
    <property type="component" value="Unassembled WGS sequence"/>
</dbReference>
<name>A0A506TYP1_9HYPH</name>
<dbReference type="Pfam" id="PF04442">
    <property type="entry name" value="CtaG_Cox11"/>
    <property type="match status" value="1"/>
</dbReference>
<dbReference type="Gene3D" id="2.60.370.10">
    <property type="entry name" value="Ctag/Cox11"/>
    <property type="match status" value="1"/>
</dbReference>
<keyword evidence="4" id="KW-0735">Signal-anchor</keyword>
<organism evidence="7 8">
    <name type="scientific">Pararhizobium mangrovi</name>
    <dbReference type="NCBI Taxonomy" id="2590452"/>
    <lineage>
        <taxon>Bacteria</taxon>
        <taxon>Pseudomonadati</taxon>
        <taxon>Pseudomonadota</taxon>
        <taxon>Alphaproteobacteria</taxon>
        <taxon>Hyphomicrobiales</taxon>
        <taxon>Rhizobiaceae</taxon>
        <taxon>Rhizobium/Agrobacterium group</taxon>
        <taxon>Pararhizobium</taxon>
    </lineage>
</organism>
<evidence type="ECO:0000256" key="6">
    <source>
        <dbReference type="SAM" id="Phobius"/>
    </source>
</evidence>
<evidence type="ECO:0000256" key="2">
    <source>
        <dbReference type="ARBA" id="ARBA00009620"/>
    </source>
</evidence>
<comment type="similarity">
    <text evidence="2">Belongs to the COX11/CtaG family.</text>
</comment>
<keyword evidence="8" id="KW-1185">Reference proteome</keyword>
<accession>A0A506TYP1</accession>
<comment type="subcellular location">
    <subcellularLocation>
        <location evidence="1">Cell inner membrane</location>
        <topology evidence="1">Single-pass type II membrane protein</topology>
        <orientation evidence="1">Periplasmic side</orientation>
    </subcellularLocation>
</comment>
<keyword evidence="5" id="KW-0186">Copper</keyword>
<dbReference type="OrthoDB" id="9804841at2"/>
<evidence type="ECO:0000313" key="8">
    <source>
        <dbReference type="Proteomes" id="UP000320314"/>
    </source>
</evidence>
<dbReference type="RefSeq" id="WP_141167736.1">
    <property type="nucleotide sequence ID" value="NZ_VHLH01000028.1"/>
</dbReference>
<dbReference type="InterPro" id="IPR023471">
    <property type="entry name" value="CtaG/Cox11_dom_sf"/>
</dbReference>
<evidence type="ECO:0000313" key="7">
    <source>
        <dbReference type="EMBL" id="TPW26610.1"/>
    </source>
</evidence>
<keyword evidence="6" id="KW-0812">Transmembrane</keyword>
<sequence length="223" mass="23684">MNAPDGEDRLIALRRRNRRVASVAIAGVCAMGLAAFASPIFYRGLIGAIGHPGALKRSQVTRTLDATDTGDEAGRPIRVAFDTNLAGGTGLTFSAERSEAATTLDRVTTERFRLSNETTHPIRIRAVFDVSPAWAAPYFFRAPTSFPDTGVVKPGASVTIPFRFFVDPRILKADGATKGLPRLTLSYAVFALPTGKGNAPDFTDALRQADGGEAAFVNDAAAD</sequence>
<feature type="transmembrane region" description="Helical" evidence="6">
    <location>
        <begin position="20"/>
        <end position="42"/>
    </location>
</feature>
<dbReference type="SUPFAM" id="SSF110111">
    <property type="entry name" value="Ctag/Cox11"/>
    <property type="match status" value="1"/>
</dbReference>
<dbReference type="GO" id="GO:0005507">
    <property type="term" value="F:copper ion binding"/>
    <property type="evidence" value="ECO:0007669"/>
    <property type="project" value="InterPro"/>
</dbReference>
<evidence type="ECO:0000256" key="3">
    <source>
        <dbReference type="ARBA" id="ARBA00015384"/>
    </source>
</evidence>
<dbReference type="InterPro" id="IPR007533">
    <property type="entry name" value="Cyt_c_oxidase_assmbl_CtaG"/>
</dbReference>
<dbReference type="EMBL" id="VHLH01000028">
    <property type="protein sequence ID" value="TPW26610.1"/>
    <property type="molecule type" value="Genomic_DNA"/>
</dbReference>
<dbReference type="GO" id="GO:0005886">
    <property type="term" value="C:plasma membrane"/>
    <property type="evidence" value="ECO:0007669"/>
    <property type="project" value="UniProtKB-SubCell"/>
</dbReference>
<dbReference type="AlphaFoldDB" id="A0A506TYP1"/>